<evidence type="ECO:0000313" key="4">
    <source>
        <dbReference type="WBParaSite" id="Gr19_v10_g15326.t2"/>
    </source>
</evidence>
<dbReference type="PANTHER" id="PTHR22744">
    <property type="entry name" value="HELIX LOOP HELIX PROTEIN 21-RELATED"/>
    <property type="match status" value="1"/>
</dbReference>
<feature type="domain" description="BTB" evidence="2">
    <location>
        <begin position="131"/>
        <end position="234"/>
    </location>
</feature>
<dbReference type="WBParaSite" id="Gr19_v10_g15326.t2">
    <property type="protein sequence ID" value="Gr19_v10_g15326.t2"/>
    <property type="gene ID" value="Gr19_v10_g15326"/>
</dbReference>
<keyword evidence="1" id="KW-0175">Coiled coil</keyword>
<dbReference type="Pfam" id="PF00651">
    <property type="entry name" value="BTB"/>
    <property type="match status" value="1"/>
</dbReference>
<accession>A0A914HAL3</accession>
<dbReference type="SUPFAM" id="SSF54695">
    <property type="entry name" value="POZ domain"/>
    <property type="match status" value="1"/>
</dbReference>
<evidence type="ECO:0000259" key="2">
    <source>
        <dbReference type="SMART" id="SM00225"/>
    </source>
</evidence>
<dbReference type="AlphaFoldDB" id="A0A914HAL3"/>
<evidence type="ECO:0000256" key="1">
    <source>
        <dbReference type="SAM" id="Coils"/>
    </source>
</evidence>
<evidence type="ECO:0000313" key="3">
    <source>
        <dbReference type="Proteomes" id="UP000887572"/>
    </source>
</evidence>
<dbReference type="InterPro" id="IPR043136">
    <property type="entry name" value="B30.2/SPRY_sf"/>
</dbReference>
<dbReference type="Gene3D" id="2.60.120.920">
    <property type="match status" value="1"/>
</dbReference>
<dbReference type="SUPFAM" id="SSF49899">
    <property type="entry name" value="Concanavalin A-like lectins/glucanases"/>
    <property type="match status" value="1"/>
</dbReference>
<feature type="coiled-coil region" evidence="1">
    <location>
        <begin position="365"/>
        <end position="431"/>
    </location>
</feature>
<reference evidence="4" key="1">
    <citation type="submission" date="2022-11" db="UniProtKB">
        <authorList>
            <consortium name="WormBaseParasite"/>
        </authorList>
    </citation>
    <scope>IDENTIFICATION</scope>
</reference>
<sequence length="583" mass="67129">MANIYDDFIIVDEKSITDLTIQNTSNIYGGQIISKFNDRTAFAALEFNMVNYMGRLQINDIASHSTNASEPLAQIVLWKWEGGAQKIEKNITLNRGKTVEIDCDKASIVIRILKKRQLIENPCPPLSSPDDDLTVHIGDRQVTVSVNCLILVSPAVKRMLSVEMKEKQQRTLNLDGHNITIEQFMQFLETVNDHLQHGQTLPNPTNVLYLLELADYFQIDWLKKRCETHLINCVEIPLIERFLRIEPYRLSNLKLVLAIFGALKFLHAFFESGHSTAVESRFRLIKMNLEQRQLQTETNDKIGWLNEDQAQCVSIDQFLLMQSDQKALLERLDGIEQKQTANSEQQKADQKAQSSTIDQHFREKIKQIELELKGMEQLKEKVIAKMEEHQNKQQQTIDALTEKLNVSIDQFSRLQTTINDLEHKQKNDQEEFLRKMVAELGDQKLSNANKFAEIEIGQQEYALQETVVKMEMYRKEQQQNIGDLQKTVGALREIGFRSVLAEQPIPKGNSGIFYYEVTIFEEEYLLIGLATKQMPLAGWVGRYEGTYAYESDGYFWGHAVDGCSHFNGRPYIEGKPAYNFCFQ</sequence>
<dbReference type="InterPro" id="IPR000210">
    <property type="entry name" value="BTB/POZ_dom"/>
</dbReference>
<dbReference type="Gene3D" id="3.30.710.10">
    <property type="entry name" value="Potassium Channel Kv1.1, Chain A"/>
    <property type="match status" value="1"/>
</dbReference>
<dbReference type="InterPro" id="IPR011333">
    <property type="entry name" value="SKP1/BTB/POZ_sf"/>
</dbReference>
<dbReference type="PANTHER" id="PTHR22744:SF14">
    <property type="entry name" value="BTB DOMAIN-CONTAINING PROTEIN-RELATED"/>
    <property type="match status" value="1"/>
</dbReference>
<dbReference type="SMART" id="SM00225">
    <property type="entry name" value="BTB"/>
    <property type="match status" value="1"/>
</dbReference>
<dbReference type="CDD" id="cd18186">
    <property type="entry name" value="BTB_POZ_ZBTB_KLHL-like"/>
    <property type="match status" value="1"/>
</dbReference>
<keyword evidence="3" id="KW-1185">Reference proteome</keyword>
<dbReference type="InterPro" id="IPR013320">
    <property type="entry name" value="ConA-like_dom_sf"/>
</dbReference>
<name>A0A914HAL3_GLORO</name>
<proteinExistence type="predicted"/>
<dbReference type="Proteomes" id="UP000887572">
    <property type="component" value="Unplaced"/>
</dbReference>
<protein>
    <submittedName>
        <fullName evidence="4">BTB domain-containing protein</fullName>
    </submittedName>
</protein>
<organism evidence="3 4">
    <name type="scientific">Globodera rostochiensis</name>
    <name type="common">Golden nematode worm</name>
    <name type="synonym">Heterodera rostochiensis</name>
    <dbReference type="NCBI Taxonomy" id="31243"/>
    <lineage>
        <taxon>Eukaryota</taxon>
        <taxon>Metazoa</taxon>
        <taxon>Ecdysozoa</taxon>
        <taxon>Nematoda</taxon>
        <taxon>Chromadorea</taxon>
        <taxon>Rhabditida</taxon>
        <taxon>Tylenchina</taxon>
        <taxon>Tylenchomorpha</taxon>
        <taxon>Tylenchoidea</taxon>
        <taxon>Heteroderidae</taxon>
        <taxon>Heteroderinae</taxon>
        <taxon>Globodera</taxon>
    </lineage>
</organism>